<gene>
    <name evidence="4" type="ORF">NCTC13102_00895</name>
</gene>
<feature type="domain" description="Peptidase M16 N-terminal" evidence="2">
    <location>
        <begin position="30"/>
        <end position="165"/>
    </location>
</feature>
<dbReference type="RefSeq" id="WP_081714910.1">
    <property type="nucleotide sequence ID" value="NZ_JAERIV010000010.1"/>
</dbReference>
<keyword evidence="4" id="KW-0645">Protease</keyword>
<evidence type="ECO:0000313" key="4">
    <source>
        <dbReference type="EMBL" id="SQB98437.1"/>
    </source>
</evidence>
<sequence length="449" mass="49484">MAKHTSGLQEITINTISIPVIYEQSGIIPIGHIQLVFQGGGTLNSSQNLGLSALRNQLLNEGTKTLGSVEFAKALEQKAISLYVSGGNETLSFQLDYLKEEESRAIQMLGDLLTDPNLTTQALQKSKTAIISQILNNQDDFDYLADELLDSKLFALTPLAYPKLGTPEQIQSYTLDDIKNSINQALQLKRLIIVVGGDIDVSSTLKKLSKILEQLPNGTQYDRLHFTINPTPSTMIKHAPTKQAYIYFGSPLIVNDLAKESYLAKVASFILGSSGFGSRLMEEVRVKRGLAYSAYISFTTRPLVSYASGYLQTKLESQDEAIKVVKEVIADFVKNGVTQKELDAAKSFLLGSEPLRNETLSQRLGAKFIFYYNGLPLDFNATQLQQIQNLDLATLNAYIKQHTEINNLTFAIITAEAKSAKSKQDSSQSLAKTAKTPTKSSQKPKKEQK</sequence>
<feature type="region of interest" description="Disordered" evidence="1">
    <location>
        <begin position="419"/>
        <end position="449"/>
    </location>
</feature>
<keyword evidence="4" id="KW-0378">Hydrolase</keyword>
<name>A0A2X3B9K3_9HELI</name>
<dbReference type="InterPro" id="IPR007863">
    <property type="entry name" value="Peptidase_M16_C"/>
</dbReference>
<dbReference type="InterPro" id="IPR011249">
    <property type="entry name" value="Metalloenz_LuxS/M16"/>
</dbReference>
<dbReference type="GO" id="GO:0006508">
    <property type="term" value="P:proteolysis"/>
    <property type="evidence" value="ECO:0007669"/>
    <property type="project" value="UniProtKB-KW"/>
</dbReference>
<reference evidence="4 5" key="1">
    <citation type="submission" date="2018-06" db="EMBL/GenBank/DDBJ databases">
        <authorList>
            <consortium name="Pathogen Informatics"/>
            <person name="Doyle S."/>
        </authorList>
    </citation>
    <scope>NUCLEOTIDE SEQUENCE [LARGE SCALE GENOMIC DNA]</scope>
    <source>
        <strain evidence="4 5">NCTC13102</strain>
    </source>
</reference>
<accession>A0A2X3B9K3</accession>
<dbReference type="Pfam" id="PF00675">
    <property type="entry name" value="Peptidase_M16"/>
    <property type="match status" value="1"/>
</dbReference>
<dbReference type="Gene3D" id="3.30.830.10">
    <property type="entry name" value="Metalloenzyme, LuxS/M16 peptidase-like"/>
    <property type="match status" value="2"/>
</dbReference>
<dbReference type="PANTHER" id="PTHR11851">
    <property type="entry name" value="METALLOPROTEASE"/>
    <property type="match status" value="1"/>
</dbReference>
<dbReference type="SUPFAM" id="SSF63411">
    <property type="entry name" value="LuxS/MPP-like metallohydrolase"/>
    <property type="match status" value="2"/>
</dbReference>
<organism evidence="4 5">
    <name type="scientific">Helicobacter fennelliae</name>
    <dbReference type="NCBI Taxonomy" id="215"/>
    <lineage>
        <taxon>Bacteria</taxon>
        <taxon>Pseudomonadati</taxon>
        <taxon>Campylobacterota</taxon>
        <taxon>Epsilonproteobacteria</taxon>
        <taxon>Campylobacterales</taxon>
        <taxon>Helicobacteraceae</taxon>
        <taxon>Helicobacter</taxon>
    </lineage>
</organism>
<protein>
    <submittedName>
        <fullName evidence="4">Zinc protease-like protein</fullName>
    </submittedName>
</protein>
<dbReference type="InterPro" id="IPR011765">
    <property type="entry name" value="Pept_M16_N"/>
</dbReference>
<dbReference type="AlphaFoldDB" id="A0A2X3B9K3"/>
<feature type="compositionally biased region" description="Low complexity" evidence="1">
    <location>
        <begin position="425"/>
        <end position="441"/>
    </location>
</feature>
<dbReference type="EMBL" id="UAWL01000006">
    <property type="protein sequence ID" value="SQB98437.1"/>
    <property type="molecule type" value="Genomic_DNA"/>
</dbReference>
<dbReference type="GO" id="GO:0046872">
    <property type="term" value="F:metal ion binding"/>
    <property type="evidence" value="ECO:0007669"/>
    <property type="project" value="InterPro"/>
</dbReference>
<dbReference type="Pfam" id="PF05193">
    <property type="entry name" value="Peptidase_M16_C"/>
    <property type="match status" value="1"/>
</dbReference>
<dbReference type="Proteomes" id="UP000250166">
    <property type="component" value="Unassembled WGS sequence"/>
</dbReference>
<evidence type="ECO:0000259" key="3">
    <source>
        <dbReference type="Pfam" id="PF05193"/>
    </source>
</evidence>
<dbReference type="PANTHER" id="PTHR11851:SF225">
    <property type="entry name" value="NON-PEPTIDASE HOMOLOG YMXG"/>
    <property type="match status" value="1"/>
</dbReference>
<proteinExistence type="predicted"/>
<dbReference type="InterPro" id="IPR050361">
    <property type="entry name" value="MPP/UQCRC_Complex"/>
</dbReference>
<feature type="domain" description="Peptidase M16 C-terminal" evidence="3">
    <location>
        <begin position="173"/>
        <end position="347"/>
    </location>
</feature>
<evidence type="ECO:0000259" key="2">
    <source>
        <dbReference type="Pfam" id="PF00675"/>
    </source>
</evidence>
<evidence type="ECO:0000313" key="5">
    <source>
        <dbReference type="Proteomes" id="UP000250166"/>
    </source>
</evidence>
<dbReference type="GO" id="GO:0008233">
    <property type="term" value="F:peptidase activity"/>
    <property type="evidence" value="ECO:0007669"/>
    <property type="project" value="UniProtKB-KW"/>
</dbReference>
<evidence type="ECO:0000256" key="1">
    <source>
        <dbReference type="SAM" id="MobiDB-lite"/>
    </source>
</evidence>